<accession>A0A1I7U5H6</accession>
<keyword evidence="2" id="KW-1185">Reference proteome</keyword>
<feature type="domain" description="F-box" evidence="1">
    <location>
        <begin position="16"/>
        <end position="63"/>
    </location>
</feature>
<dbReference type="AlphaFoldDB" id="A0A1I7U5H6"/>
<evidence type="ECO:0000313" key="3">
    <source>
        <dbReference type="WBParaSite" id="Csp11.Scaffold629.g15056.t1"/>
    </source>
</evidence>
<proteinExistence type="predicted"/>
<dbReference type="Proteomes" id="UP000095282">
    <property type="component" value="Unplaced"/>
</dbReference>
<evidence type="ECO:0000313" key="2">
    <source>
        <dbReference type="Proteomes" id="UP000095282"/>
    </source>
</evidence>
<evidence type="ECO:0000259" key="1">
    <source>
        <dbReference type="PROSITE" id="PS50181"/>
    </source>
</evidence>
<dbReference type="PANTHER" id="PTHR21503">
    <property type="entry name" value="F-BOX-CONTAINING HYPOTHETICAL PROTEIN C.ELEGANS"/>
    <property type="match status" value="1"/>
</dbReference>
<dbReference type="WBParaSite" id="Csp11.Scaffold629.g15056.t1">
    <property type="protein sequence ID" value="Csp11.Scaffold629.g15056.t1"/>
    <property type="gene ID" value="Csp11.Scaffold629.g15056"/>
</dbReference>
<dbReference type="PROSITE" id="PS50181">
    <property type="entry name" value="FBOX"/>
    <property type="match status" value="1"/>
</dbReference>
<sequence>MQPLLIHSNMSLVPYTFPLLNLPIVTLRIVADYWDPFEIYNLSLISKRAKSLAVSLSPKAHQVSLEFHDCFCVQFSGLPGYGFIPSRGENGFELQEFRIGKLYSFSKSPAKEIQKAMRCLTELFKCRSIEFCLLDGSVSELIDWLRLFNEYHVKSGSYEFENEETVRIFFDIYRAPTDLMSFHFSGNATKGLVALPEQTTVDFIRSSVFYDISHLNWHFIKFFDSQNLGILCDKLTKHRIVGLFLESWMSGKCNRQAQTINFLMHEKIRLEEAIKGIPRIESRVVKRYEE</sequence>
<organism evidence="2 3">
    <name type="scientific">Caenorhabditis tropicalis</name>
    <dbReference type="NCBI Taxonomy" id="1561998"/>
    <lineage>
        <taxon>Eukaryota</taxon>
        <taxon>Metazoa</taxon>
        <taxon>Ecdysozoa</taxon>
        <taxon>Nematoda</taxon>
        <taxon>Chromadorea</taxon>
        <taxon>Rhabditida</taxon>
        <taxon>Rhabditina</taxon>
        <taxon>Rhabditomorpha</taxon>
        <taxon>Rhabditoidea</taxon>
        <taxon>Rhabditidae</taxon>
        <taxon>Peloderinae</taxon>
        <taxon>Caenorhabditis</taxon>
    </lineage>
</organism>
<dbReference type="InterPro" id="IPR001810">
    <property type="entry name" value="F-box_dom"/>
</dbReference>
<dbReference type="PANTHER" id="PTHR21503:SF8">
    <property type="entry name" value="F-BOX ASSOCIATED DOMAIN-CONTAINING PROTEIN-RELATED"/>
    <property type="match status" value="1"/>
</dbReference>
<protein>
    <submittedName>
        <fullName evidence="3">F-box domain-containing protein</fullName>
    </submittedName>
</protein>
<name>A0A1I7U5H6_9PELO</name>
<reference evidence="3" key="1">
    <citation type="submission" date="2016-11" db="UniProtKB">
        <authorList>
            <consortium name="WormBaseParasite"/>
        </authorList>
    </citation>
    <scope>IDENTIFICATION</scope>
</reference>